<comment type="caution">
    <text evidence="5">The sequence shown here is derived from an EMBL/GenBank/DDBJ whole genome shotgun (WGS) entry which is preliminary data.</text>
</comment>
<evidence type="ECO:0000313" key="6">
    <source>
        <dbReference type="EMBL" id="PJC01042.1"/>
    </source>
</evidence>
<accession>A0A2H9N409</accession>
<evidence type="ECO:0000256" key="1">
    <source>
        <dbReference type="SAM" id="Phobius"/>
    </source>
</evidence>
<dbReference type="Proteomes" id="UP000228888">
    <property type="component" value="Unassembled WGS sequence"/>
</dbReference>
<keyword evidence="1" id="KW-0472">Membrane</keyword>
<accession>A0A2H9M2R8</accession>
<proteinExistence type="predicted"/>
<name>A0A2H9QRX5_HUBC1</name>
<dbReference type="AlphaFoldDB" id="A0A2H9QRX5"/>
<reference evidence="5" key="1">
    <citation type="submission" date="2017-09" db="EMBL/GenBank/DDBJ databases">
        <title>Depth-based differentiation of microbial function through sediment-hosted aquifers and enrichment of novel symbionts in the deep terrestrial subsurface.</title>
        <authorList>
            <person name="Probst A.J."/>
            <person name="Ladd B."/>
            <person name="Jarett J.K."/>
            <person name="Geller-Mcgrath D.E."/>
            <person name="Sieber C.M."/>
            <person name="Emerson J.B."/>
            <person name="Anantharaman K."/>
            <person name="Thomas B.C."/>
            <person name="Malmstrom R."/>
            <person name="Stieglmeier M."/>
            <person name="Klingl A."/>
            <person name="Woyke T."/>
            <person name="Ryan C.M."/>
            <person name="Banfield J.F."/>
        </authorList>
    </citation>
    <scope>NUCLEOTIDE SEQUENCE [LARGE SCALE GENOMIC DNA]</scope>
    <source>
        <strain evidence="2">CG03_land_8_20_14_0_80_31_114</strain>
        <strain evidence="3">CG17_big_fil_post_rev_8_21_14_2_50_31_73</strain>
        <strain evidence="4">CG_4_8_14_3_um_filter</strain>
        <strain evidence="6">CG_4_9_14_0_8_um_filter_31_21</strain>
        <strain evidence="5">CG_4_9_14_3_um_filter_31_125</strain>
    </source>
</reference>
<keyword evidence="1" id="KW-0812">Transmembrane</keyword>
<reference evidence="7 8" key="2">
    <citation type="submission" date="2017-09" db="EMBL/GenBank/DDBJ databases">
        <title>Depth-based differentiation of microbial function through sediment-hosted aquifers and enrichment of novel symbionts in the deep terrestrial subsurface.</title>
        <authorList>
            <person name="Probst A.J."/>
            <person name="Ladd B."/>
            <person name="Jarett J.K."/>
            <person name="Geller-Mcgrath D.E."/>
            <person name="Sieber C.M.K."/>
            <person name="Emerson J.B."/>
            <person name="Anantharaman K."/>
            <person name="Thomas B.C."/>
            <person name="Malmstrom R."/>
            <person name="Stieglmeier M."/>
            <person name="Klingl A."/>
            <person name="Woyke T."/>
            <person name="Ryan C.M."/>
            <person name="Banfield J.F."/>
        </authorList>
    </citation>
    <scope>NUCLEOTIDE SEQUENCE [LARGE SCALE GENOMIC DNA]</scope>
</reference>
<evidence type="ECO:0000313" key="8">
    <source>
        <dbReference type="Proteomes" id="UP000228989"/>
    </source>
</evidence>
<dbReference type="Proteomes" id="UP000231449">
    <property type="component" value="Unassembled WGS sequence"/>
</dbReference>
<keyword evidence="1" id="KW-1133">Transmembrane helix</keyword>
<evidence type="ECO:0000313" key="2">
    <source>
        <dbReference type="EMBL" id="PIV13831.1"/>
    </source>
</evidence>
<evidence type="ECO:0000313" key="3">
    <source>
        <dbReference type="EMBL" id="PIV89761.1"/>
    </source>
</evidence>
<dbReference type="Proteomes" id="UP000228989">
    <property type="component" value="Unassembled WGS sequence"/>
</dbReference>
<dbReference type="EMBL" id="PFFF01000026">
    <property type="protein sequence ID" value="PIV89761.1"/>
    <property type="molecule type" value="Genomic_DNA"/>
</dbReference>
<dbReference type="Proteomes" id="UP000231232">
    <property type="component" value="Unassembled WGS sequence"/>
</dbReference>
<protein>
    <submittedName>
        <fullName evidence="5">Uncharacterized protein</fullName>
    </submittedName>
</protein>
<dbReference type="EMBL" id="PFUW01000038">
    <property type="protein sequence ID" value="PJB03651.1"/>
    <property type="molecule type" value="Genomic_DNA"/>
</dbReference>
<accession>A0A2H9QRX5</accession>
<feature type="transmembrane region" description="Helical" evidence="1">
    <location>
        <begin position="6"/>
        <end position="26"/>
    </location>
</feature>
<dbReference type="EMBL" id="PFSX01000072">
    <property type="protein sequence ID" value="PJC01042.1"/>
    <property type="molecule type" value="Genomic_DNA"/>
</dbReference>
<accession>A0A2H9RCK3</accession>
<evidence type="ECO:0000313" key="4">
    <source>
        <dbReference type="EMBL" id="PIX28101.1"/>
    </source>
</evidence>
<gene>
    <name evidence="6" type="ORF">CO072_02550</name>
    <name evidence="5" type="ORF">CO124_02120</name>
    <name evidence="2" type="ORF">COS45_00825</name>
    <name evidence="3" type="ORF">COW47_01100</name>
    <name evidence="4" type="ORF">COZ66_01355</name>
</gene>
<dbReference type="EMBL" id="PEUT01000021">
    <property type="protein sequence ID" value="PIV13831.1"/>
    <property type="molecule type" value="Genomic_DNA"/>
</dbReference>
<evidence type="ECO:0000313" key="7">
    <source>
        <dbReference type="Proteomes" id="UP000228888"/>
    </source>
</evidence>
<dbReference type="EMBL" id="PFIH01000032">
    <property type="protein sequence ID" value="PIX28101.1"/>
    <property type="molecule type" value="Genomic_DNA"/>
</dbReference>
<sequence>MRNLKIFASVNIIFLLRIHNLILFFVKNSQFNIIFHIKERELILFFVKNSQFNIIFHIKERKFRFNTYYKNKKYNTKKLKNKIIL</sequence>
<dbReference type="Proteomes" id="UP000230713">
    <property type="component" value="Unassembled WGS sequence"/>
</dbReference>
<organism evidence="5 7">
    <name type="scientific">Huberarchaeum crystalense</name>
    <dbReference type="NCBI Taxonomy" id="2014257"/>
    <lineage>
        <taxon>Archaea</taxon>
        <taxon>Candidatus Huberarchaeota</taxon>
        <taxon>Candidatus Huberarchaeia</taxon>
        <taxon>Candidatus Huberarchaeales</taxon>
        <taxon>Candidatus Huberarchaeaceae</taxon>
        <taxon>Candidatus Huberarchaeum</taxon>
    </lineage>
</organism>
<accession>A0A2H9MMJ6</accession>
<evidence type="ECO:0000313" key="5">
    <source>
        <dbReference type="EMBL" id="PJB03651.1"/>
    </source>
</evidence>